<evidence type="ECO:0000256" key="5">
    <source>
        <dbReference type="ARBA" id="ARBA00023186"/>
    </source>
</evidence>
<reference evidence="13" key="1">
    <citation type="journal article" date="2019" name="Int. J. Syst. Evol. Microbiol.">
        <title>The Global Catalogue of Microorganisms (GCM) 10K type strain sequencing project: providing services to taxonomists for standard genome sequencing and annotation.</title>
        <authorList>
            <consortium name="The Broad Institute Genomics Platform"/>
            <consortium name="The Broad Institute Genome Sequencing Center for Infectious Disease"/>
            <person name="Wu L."/>
            <person name="Ma J."/>
        </authorList>
    </citation>
    <scope>NUCLEOTIDE SEQUENCE [LARGE SCALE GENOMIC DNA]</scope>
    <source>
        <strain evidence="13">CGMCC 1.12750</strain>
    </source>
</reference>
<keyword evidence="2 10" id="KW-0732">Signal</keyword>
<dbReference type="Proteomes" id="UP001596516">
    <property type="component" value="Unassembled WGS sequence"/>
</dbReference>
<dbReference type="EMBL" id="JBHTFQ010000006">
    <property type="protein sequence ID" value="MFC7705034.1"/>
    <property type="molecule type" value="Genomic_DNA"/>
</dbReference>
<dbReference type="PROSITE" id="PS50198">
    <property type="entry name" value="PPIC_PPIASE_2"/>
    <property type="match status" value="1"/>
</dbReference>
<evidence type="ECO:0000256" key="10">
    <source>
        <dbReference type="SAM" id="SignalP"/>
    </source>
</evidence>
<dbReference type="RefSeq" id="WP_377404209.1">
    <property type="nucleotide sequence ID" value="NZ_JBHTFQ010000006.1"/>
</dbReference>
<dbReference type="InterPro" id="IPR000297">
    <property type="entry name" value="PPIase_PpiC"/>
</dbReference>
<evidence type="ECO:0000256" key="8">
    <source>
        <dbReference type="ARBA" id="ARBA00031484"/>
    </source>
</evidence>
<feature type="domain" description="PpiC" evidence="11">
    <location>
        <begin position="162"/>
        <end position="257"/>
    </location>
</feature>
<comment type="caution">
    <text evidence="12">The sequence shown here is derived from an EMBL/GenBank/DDBJ whole genome shotgun (WGS) entry which is preliminary data.</text>
</comment>
<gene>
    <name evidence="12" type="ORF">ACFQXB_12580</name>
</gene>
<keyword evidence="3" id="KW-0574">Periplasm</keyword>
<name>A0ABW2UK10_9RHOB</name>
<dbReference type="Pfam" id="PF09312">
    <property type="entry name" value="SurA_N"/>
    <property type="match status" value="1"/>
</dbReference>
<dbReference type="Gene3D" id="1.10.4030.10">
    <property type="entry name" value="Porin chaperone SurA, peptide-binding domain"/>
    <property type="match status" value="1"/>
</dbReference>
<protein>
    <recommendedName>
        <fullName evidence="1">Parvulin-like PPIase</fullName>
    </recommendedName>
    <alternativeName>
        <fullName evidence="7">Peptidyl-prolyl cis-trans isomerase plp</fullName>
    </alternativeName>
    <alternativeName>
        <fullName evidence="8">Rotamase plp</fullName>
    </alternativeName>
</protein>
<evidence type="ECO:0000256" key="1">
    <source>
        <dbReference type="ARBA" id="ARBA00018370"/>
    </source>
</evidence>
<dbReference type="Pfam" id="PF00639">
    <property type="entry name" value="Rotamase"/>
    <property type="match status" value="1"/>
</dbReference>
<feature type="signal peptide" evidence="10">
    <location>
        <begin position="1"/>
        <end position="21"/>
    </location>
</feature>
<dbReference type="PANTHER" id="PTHR47637">
    <property type="entry name" value="CHAPERONE SURA"/>
    <property type="match status" value="1"/>
</dbReference>
<dbReference type="GO" id="GO:0003755">
    <property type="term" value="F:peptidyl-prolyl cis-trans isomerase activity"/>
    <property type="evidence" value="ECO:0007669"/>
    <property type="project" value="UniProtKB-EC"/>
</dbReference>
<evidence type="ECO:0000256" key="9">
    <source>
        <dbReference type="PROSITE-ProRule" id="PRU00278"/>
    </source>
</evidence>
<feature type="chain" id="PRO_5047540919" description="Parvulin-like PPIase" evidence="10">
    <location>
        <begin position="22"/>
        <end position="400"/>
    </location>
</feature>
<dbReference type="SUPFAM" id="SSF109998">
    <property type="entry name" value="Triger factor/SurA peptide-binding domain-like"/>
    <property type="match status" value="1"/>
</dbReference>
<sequence length="400" mass="43126">MRLTMLFTAALLALTPLPGAAQGLFQTRAQVNDRIVTGYEVSQRAMFLEVLNTAGDLQQQALDALIEDRLRQDAAARLGITLTEAQLEAGMAEFAGRANMSTEEFVAALGQTGIAEETFSDFVAAGMLWREVVRARFAQRASTSVTEADIDRALSASSQRGAVRVLLSEIILPATPEFIEQTAPLAEEISQLRGSAFADAARQFSAAQSREQGGQIDWLPLANLPPEIGAMFLTMQPGDVTPPITLGNAIAIFQLRALEETRSTDPSAVEVEYARFLIPGTGAAAQTLVAQIAAQVDSCVDLNRPAVGLSPGQVVVTSQTVAQLPQDIGMELARLDANEISSSLTQGNDTLVLMLCHRRPILPEPPSRDAVREQIINQRLNGYADILMDELRADAFIRLQ</sequence>
<dbReference type="PANTHER" id="PTHR47637:SF1">
    <property type="entry name" value="CHAPERONE SURA"/>
    <property type="match status" value="1"/>
</dbReference>
<evidence type="ECO:0000256" key="4">
    <source>
        <dbReference type="ARBA" id="ARBA00023110"/>
    </source>
</evidence>
<dbReference type="Gene3D" id="3.10.50.40">
    <property type="match status" value="1"/>
</dbReference>
<organism evidence="12 13">
    <name type="scientific">Plastorhodobacter daqingensis</name>
    <dbReference type="NCBI Taxonomy" id="1387281"/>
    <lineage>
        <taxon>Bacteria</taxon>
        <taxon>Pseudomonadati</taxon>
        <taxon>Pseudomonadota</taxon>
        <taxon>Alphaproteobacteria</taxon>
        <taxon>Rhodobacterales</taxon>
        <taxon>Paracoccaceae</taxon>
        <taxon>Plastorhodobacter</taxon>
    </lineage>
</organism>
<dbReference type="SUPFAM" id="SSF54534">
    <property type="entry name" value="FKBP-like"/>
    <property type="match status" value="1"/>
</dbReference>
<keyword evidence="5" id="KW-0143">Chaperone</keyword>
<keyword evidence="13" id="KW-1185">Reference proteome</keyword>
<accession>A0ABW2UK10</accession>
<dbReference type="InterPro" id="IPR046357">
    <property type="entry name" value="PPIase_dom_sf"/>
</dbReference>
<dbReference type="InterPro" id="IPR027304">
    <property type="entry name" value="Trigger_fact/SurA_dom_sf"/>
</dbReference>
<evidence type="ECO:0000313" key="13">
    <source>
        <dbReference type="Proteomes" id="UP001596516"/>
    </source>
</evidence>
<proteinExistence type="predicted"/>
<evidence type="ECO:0000256" key="2">
    <source>
        <dbReference type="ARBA" id="ARBA00022729"/>
    </source>
</evidence>
<dbReference type="InterPro" id="IPR015391">
    <property type="entry name" value="SurA_N"/>
</dbReference>
<keyword evidence="6 9" id="KW-0413">Isomerase</keyword>
<dbReference type="InterPro" id="IPR050280">
    <property type="entry name" value="OMP_Chaperone_SurA"/>
</dbReference>
<evidence type="ECO:0000256" key="7">
    <source>
        <dbReference type="ARBA" id="ARBA00030642"/>
    </source>
</evidence>
<evidence type="ECO:0000313" key="12">
    <source>
        <dbReference type="EMBL" id="MFC7705034.1"/>
    </source>
</evidence>
<evidence type="ECO:0000259" key="11">
    <source>
        <dbReference type="PROSITE" id="PS50198"/>
    </source>
</evidence>
<evidence type="ECO:0000256" key="3">
    <source>
        <dbReference type="ARBA" id="ARBA00022764"/>
    </source>
</evidence>
<keyword evidence="4 9" id="KW-0697">Rotamase</keyword>
<evidence type="ECO:0000256" key="6">
    <source>
        <dbReference type="ARBA" id="ARBA00023235"/>
    </source>
</evidence>